<keyword evidence="7" id="KW-0057">Aromatic amino acid biosynthesis</keyword>
<dbReference type="UniPathway" id="UPA00035">
    <property type="reaction ID" value="UER00043"/>
</dbReference>
<evidence type="ECO:0000313" key="10">
    <source>
        <dbReference type="EMBL" id="CAB4839228.1"/>
    </source>
</evidence>
<evidence type="ECO:0000256" key="6">
    <source>
        <dbReference type="ARBA" id="ARBA00022822"/>
    </source>
</evidence>
<evidence type="ECO:0000256" key="1">
    <source>
        <dbReference type="ARBA" id="ARBA00001633"/>
    </source>
</evidence>
<keyword evidence="5" id="KW-0210">Decarboxylase</keyword>
<comment type="pathway">
    <text evidence="2">Amino-acid biosynthesis; L-tryptophan biosynthesis; L-tryptophan from chorismate: step 4/5.</text>
</comment>
<dbReference type="GO" id="GO:0000162">
    <property type="term" value="P:L-tryptophan biosynthetic process"/>
    <property type="evidence" value="ECO:0007669"/>
    <property type="project" value="UniProtKB-UniPathway"/>
</dbReference>
<comment type="catalytic activity">
    <reaction evidence="1">
        <text>1-(2-carboxyphenylamino)-1-deoxy-D-ribulose 5-phosphate + H(+) = (1S,2R)-1-C-(indol-3-yl)glycerol 3-phosphate + CO2 + H2O</text>
        <dbReference type="Rhea" id="RHEA:23476"/>
        <dbReference type="ChEBI" id="CHEBI:15377"/>
        <dbReference type="ChEBI" id="CHEBI:15378"/>
        <dbReference type="ChEBI" id="CHEBI:16526"/>
        <dbReference type="ChEBI" id="CHEBI:58613"/>
        <dbReference type="ChEBI" id="CHEBI:58866"/>
        <dbReference type="EC" id="4.1.1.48"/>
    </reaction>
</comment>
<dbReference type="InterPro" id="IPR013785">
    <property type="entry name" value="Aldolase_TIM"/>
</dbReference>
<dbReference type="InterPro" id="IPR011060">
    <property type="entry name" value="RibuloseP-bd_barrel"/>
</dbReference>
<dbReference type="Pfam" id="PF00218">
    <property type="entry name" value="IGPS"/>
    <property type="match status" value="1"/>
</dbReference>
<evidence type="ECO:0000256" key="3">
    <source>
        <dbReference type="ARBA" id="ARBA00012362"/>
    </source>
</evidence>
<organism evidence="10">
    <name type="scientific">freshwater metagenome</name>
    <dbReference type="NCBI Taxonomy" id="449393"/>
    <lineage>
        <taxon>unclassified sequences</taxon>
        <taxon>metagenomes</taxon>
        <taxon>ecological metagenomes</taxon>
    </lineage>
</organism>
<dbReference type="InterPro" id="IPR001468">
    <property type="entry name" value="Indole-3-GlycerolPSynthase_CS"/>
</dbReference>
<dbReference type="EMBL" id="CAFAZX010000001">
    <property type="protein sequence ID" value="CAB4839228.1"/>
    <property type="molecule type" value="Genomic_DNA"/>
</dbReference>
<gene>
    <name evidence="10" type="ORF">UFOPK3241_00005</name>
</gene>
<name>A0A6J7B483_9ZZZZ</name>
<dbReference type="GO" id="GO:0004425">
    <property type="term" value="F:indole-3-glycerol-phosphate synthase activity"/>
    <property type="evidence" value="ECO:0007669"/>
    <property type="project" value="UniProtKB-EC"/>
</dbReference>
<sequence length="257" mass="27599">MSVLDEIIAGVREDLDRNRLSLAQIHEMVESASPAKDVINAFNSDGLSIIAEVKRSSPSKGALATIADPAALAKVYESAGASVVSVLTERRRFGGSLDDLDAVRESISIPVLRKDFMVDEYQFYEARAHGADLVLLIVAALSSQQLHDFAALAKELCMQALVEVHTEDEMIRALEISPSIVGVNSRNLKTLEVDPQVFASLLPMIPKNVIAVAESGISTRADALFAQEHGARALLVGEALVRGSDPDLTLRTLLGRG</sequence>
<dbReference type="Gene3D" id="3.20.20.70">
    <property type="entry name" value="Aldolase class I"/>
    <property type="match status" value="1"/>
</dbReference>
<protein>
    <recommendedName>
        <fullName evidence="3">indole-3-glycerol-phosphate synthase</fullName>
        <ecNumber evidence="3">4.1.1.48</ecNumber>
    </recommendedName>
</protein>
<evidence type="ECO:0000256" key="4">
    <source>
        <dbReference type="ARBA" id="ARBA00022605"/>
    </source>
</evidence>
<dbReference type="AlphaFoldDB" id="A0A6J7B483"/>
<dbReference type="PANTHER" id="PTHR22854">
    <property type="entry name" value="TRYPTOPHAN BIOSYNTHESIS PROTEIN"/>
    <property type="match status" value="1"/>
</dbReference>
<dbReference type="NCBIfam" id="NF001369">
    <property type="entry name" value="PRK00278.1-1"/>
    <property type="match status" value="1"/>
</dbReference>
<dbReference type="PROSITE" id="PS00614">
    <property type="entry name" value="IGPS"/>
    <property type="match status" value="1"/>
</dbReference>
<evidence type="ECO:0000256" key="8">
    <source>
        <dbReference type="ARBA" id="ARBA00023239"/>
    </source>
</evidence>
<dbReference type="CDD" id="cd00331">
    <property type="entry name" value="IGPS"/>
    <property type="match status" value="1"/>
</dbReference>
<dbReference type="GO" id="GO:0004640">
    <property type="term" value="F:phosphoribosylanthranilate isomerase activity"/>
    <property type="evidence" value="ECO:0007669"/>
    <property type="project" value="TreeGrafter"/>
</dbReference>
<dbReference type="NCBIfam" id="NF001377">
    <property type="entry name" value="PRK00278.2-4"/>
    <property type="match status" value="1"/>
</dbReference>
<evidence type="ECO:0000256" key="2">
    <source>
        <dbReference type="ARBA" id="ARBA00004696"/>
    </source>
</evidence>
<feature type="domain" description="Indole-3-glycerol phosphate synthase" evidence="9">
    <location>
        <begin position="4"/>
        <end position="253"/>
    </location>
</feature>
<evidence type="ECO:0000259" key="9">
    <source>
        <dbReference type="Pfam" id="PF00218"/>
    </source>
</evidence>
<proteinExistence type="inferred from homology"/>
<keyword evidence="4" id="KW-0028">Amino-acid biosynthesis</keyword>
<reference evidence="10" key="1">
    <citation type="submission" date="2020-05" db="EMBL/GenBank/DDBJ databases">
        <authorList>
            <person name="Chiriac C."/>
            <person name="Salcher M."/>
            <person name="Ghai R."/>
            <person name="Kavagutti S V."/>
        </authorList>
    </citation>
    <scope>NUCLEOTIDE SEQUENCE</scope>
</reference>
<dbReference type="PANTHER" id="PTHR22854:SF2">
    <property type="entry name" value="INDOLE-3-GLYCEROL-PHOSPHATE SYNTHASE"/>
    <property type="match status" value="1"/>
</dbReference>
<accession>A0A6J7B483</accession>
<evidence type="ECO:0000256" key="7">
    <source>
        <dbReference type="ARBA" id="ARBA00023141"/>
    </source>
</evidence>
<evidence type="ECO:0000256" key="5">
    <source>
        <dbReference type="ARBA" id="ARBA00022793"/>
    </source>
</evidence>
<dbReference type="HAMAP" id="MF_00134_B">
    <property type="entry name" value="IGPS_B"/>
    <property type="match status" value="1"/>
</dbReference>
<keyword evidence="8" id="KW-0456">Lyase</keyword>
<dbReference type="EC" id="4.1.1.48" evidence="3"/>
<keyword evidence="6" id="KW-0822">Tryptophan biosynthesis</keyword>
<dbReference type="InterPro" id="IPR013798">
    <property type="entry name" value="Indole-3-glycerol_P_synth_dom"/>
</dbReference>
<dbReference type="SUPFAM" id="SSF51366">
    <property type="entry name" value="Ribulose-phoshate binding barrel"/>
    <property type="match status" value="1"/>
</dbReference>
<dbReference type="InterPro" id="IPR045186">
    <property type="entry name" value="Indole-3-glycerol_P_synth"/>
</dbReference>
<dbReference type="FunFam" id="3.20.20.70:FF:000024">
    <property type="entry name" value="Indole-3-glycerol phosphate synthase"/>
    <property type="match status" value="1"/>
</dbReference>